<evidence type="ECO:0000313" key="1">
    <source>
        <dbReference type="EMBL" id="EEG51218.1"/>
    </source>
</evidence>
<sequence>MFCYVLFLFYHLPSGLVHRHVFRLYAFIGTGPALFLDFHNN</sequence>
<name>C0DBT3_9FIRM</name>
<dbReference type="AlphaFoldDB" id="C0DBT3"/>
<dbReference type="Proteomes" id="UP000004756">
    <property type="component" value="Unassembled WGS sequence"/>
</dbReference>
<dbReference type="HOGENOM" id="CLU_3267781_0_0_9"/>
<keyword evidence="2" id="KW-1185">Reference proteome</keyword>
<comment type="caution">
    <text evidence="1">The sequence shown here is derived from an EMBL/GenBank/DDBJ whole genome shotgun (WGS) entry which is preliminary data.</text>
</comment>
<dbReference type="EMBL" id="ACCJ01000556">
    <property type="protein sequence ID" value="EEG51218.1"/>
    <property type="molecule type" value="Genomic_DNA"/>
</dbReference>
<organism evidence="1 2">
    <name type="scientific">[Clostridium] asparagiforme DSM 15981</name>
    <dbReference type="NCBI Taxonomy" id="518636"/>
    <lineage>
        <taxon>Bacteria</taxon>
        <taxon>Bacillati</taxon>
        <taxon>Bacillota</taxon>
        <taxon>Clostridia</taxon>
        <taxon>Lachnospirales</taxon>
        <taxon>Lachnospiraceae</taxon>
        <taxon>Enterocloster</taxon>
    </lineage>
</organism>
<proteinExistence type="predicted"/>
<gene>
    <name evidence="1" type="ORF">CLOSTASPAR_06740</name>
</gene>
<protein>
    <submittedName>
        <fullName evidence="1">Uncharacterized protein</fullName>
    </submittedName>
</protein>
<reference evidence="1 2" key="2">
    <citation type="submission" date="2009-02" db="EMBL/GenBank/DDBJ databases">
        <title>Draft genome sequence of Clostridium asparagiforme (DSM 15981).</title>
        <authorList>
            <person name="Sudarsanam P."/>
            <person name="Ley R."/>
            <person name="Guruge J."/>
            <person name="Turnbaugh P.J."/>
            <person name="Mahowald M."/>
            <person name="Liep D."/>
            <person name="Gordon J."/>
        </authorList>
    </citation>
    <scope>NUCLEOTIDE SEQUENCE [LARGE SCALE GENOMIC DNA]</scope>
    <source>
        <strain evidence="1 2">DSM 15981</strain>
    </source>
</reference>
<reference evidence="1 2" key="1">
    <citation type="submission" date="2009-01" db="EMBL/GenBank/DDBJ databases">
        <authorList>
            <person name="Fulton L."/>
            <person name="Clifton S."/>
            <person name="Fulton B."/>
            <person name="Xu J."/>
            <person name="Minx P."/>
            <person name="Pepin K.H."/>
            <person name="Johnson M."/>
            <person name="Bhonagiri V."/>
            <person name="Nash W.E."/>
            <person name="Mardis E.R."/>
            <person name="Wilson R.K."/>
        </authorList>
    </citation>
    <scope>NUCLEOTIDE SEQUENCE [LARGE SCALE GENOMIC DNA]</scope>
    <source>
        <strain evidence="1 2">DSM 15981</strain>
    </source>
</reference>
<accession>C0DBT3</accession>
<evidence type="ECO:0000313" key="2">
    <source>
        <dbReference type="Proteomes" id="UP000004756"/>
    </source>
</evidence>